<dbReference type="Gene3D" id="1.10.246.190">
    <property type="entry name" value="Autophagy protein Apg5, helix rich domain"/>
    <property type="match status" value="1"/>
</dbReference>
<dbReference type="Pfam" id="PF04106">
    <property type="entry name" value="ATG5_UblB"/>
    <property type="match status" value="1"/>
</dbReference>
<dbReference type="InterPro" id="IPR042527">
    <property type="entry name" value="Atg5_UblA_dom_sf"/>
</dbReference>
<evidence type="ECO:0000256" key="8">
    <source>
        <dbReference type="ARBA" id="ARBA00022843"/>
    </source>
</evidence>
<comment type="function">
    <text evidence="15">Involved in autophagic vesicle formation.</text>
</comment>
<dbReference type="GO" id="GO:0000045">
    <property type="term" value="P:autophagosome assembly"/>
    <property type="evidence" value="ECO:0007669"/>
    <property type="project" value="UniProtKB-ARBA"/>
</dbReference>
<dbReference type="FunFam" id="3.10.20.90:FF:000100">
    <property type="entry name" value="Autophagy related 5"/>
    <property type="match status" value="1"/>
</dbReference>
<evidence type="ECO:0000256" key="5">
    <source>
        <dbReference type="ARBA" id="ARBA00022490"/>
    </source>
</evidence>
<comment type="similarity">
    <text evidence="3 15">Belongs to the ATG5 family.</text>
</comment>
<keyword evidence="10" id="KW-0007">Acetylation</keyword>
<dbReference type="Gene3D" id="3.10.20.620">
    <property type="match status" value="1"/>
</dbReference>
<evidence type="ECO:0000256" key="11">
    <source>
        <dbReference type="ARBA" id="ARBA00023006"/>
    </source>
</evidence>
<keyword evidence="11 15" id="KW-0072">Autophagy</keyword>
<evidence type="ECO:0000313" key="19">
    <source>
        <dbReference type="EMBL" id="QCX35198.1"/>
    </source>
</evidence>
<keyword evidence="12 15" id="KW-0472">Membrane</keyword>
<dbReference type="Pfam" id="PF20637">
    <property type="entry name" value="ATG5_HBR"/>
    <property type="match status" value="1"/>
</dbReference>
<evidence type="ECO:0000259" key="16">
    <source>
        <dbReference type="Pfam" id="PF04106"/>
    </source>
</evidence>
<dbReference type="InterPro" id="IPR007239">
    <property type="entry name" value="Atg5"/>
</dbReference>
<dbReference type="InterPro" id="IPR042526">
    <property type="entry name" value="Atg5_HR"/>
</dbReference>
<dbReference type="AlphaFoldDB" id="A0A4Y5QL98"/>
<gene>
    <name evidence="19" type="primary">ATG5</name>
</gene>
<evidence type="ECO:0000256" key="13">
    <source>
        <dbReference type="ARBA" id="ARBA00025421"/>
    </source>
</evidence>
<dbReference type="GO" id="GO:0044233">
    <property type="term" value="C:mitochondria-associated endoplasmic reticulum membrane contact site"/>
    <property type="evidence" value="ECO:0007669"/>
    <property type="project" value="TreeGrafter"/>
</dbReference>
<dbReference type="InterPro" id="IPR048939">
    <property type="entry name" value="ATG5_UblA"/>
</dbReference>
<sequence length="268" mass="31026">MAEDREILREIWDGRVPVCVQLASEDCNTLSAPDSYYLMVPRLSYFPLVMDKVRKHLLRFIPPDLQDAEMWFECDGYPLKWHYPVGVLFDLHCGGTALPWTITAHFSHFPEKELIRCPSREVVESQFMSSLKEADGLKHRGQVITNMQSKDHKQLWMGLCNDKFDQFWAINRKLMECSSDEGFKNIPFRLHTLYRPPIQKLIKPLTDDGRKVTLADLLHDALPDAIMEGDRIVIQGIETPLDTPVQWLSEHLSHPDNFLHISYIPAQA</sequence>
<feature type="domain" description="Autophagy protein ATG5 alpha-helical bundle region" evidence="17">
    <location>
        <begin position="121"/>
        <end position="176"/>
    </location>
</feature>
<keyword evidence="9" id="KW-0391">Immunity</keyword>
<comment type="subcellular location">
    <subcellularLocation>
        <location evidence="1">Cytoplasm</location>
    </subcellularLocation>
    <subcellularLocation>
        <location evidence="2 15">Preautophagosomal structure membrane</location>
        <topology evidence="2 15">Peripheral membrane protein</topology>
    </subcellularLocation>
</comment>
<keyword evidence="8 15" id="KW-0832">Ubl conjugation</keyword>
<evidence type="ECO:0000256" key="2">
    <source>
        <dbReference type="ARBA" id="ARBA00004623"/>
    </source>
</evidence>
<protein>
    <recommendedName>
        <fullName evidence="4 15">Autophagy protein 5</fullName>
    </recommendedName>
</protein>
<organism evidence="19">
    <name type="scientific">Macrobrachium nipponense</name>
    <name type="common">Oriental river shrimp</name>
    <name type="synonym">Palaemon nipponensis</name>
    <dbReference type="NCBI Taxonomy" id="159736"/>
    <lineage>
        <taxon>Eukaryota</taxon>
        <taxon>Metazoa</taxon>
        <taxon>Ecdysozoa</taxon>
        <taxon>Arthropoda</taxon>
        <taxon>Crustacea</taxon>
        <taxon>Multicrustacea</taxon>
        <taxon>Malacostraca</taxon>
        <taxon>Eumalacostraca</taxon>
        <taxon>Eucarida</taxon>
        <taxon>Decapoda</taxon>
        <taxon>Pleocyemata</taxon>
        <taxon>Caridea</taxon>
        <taxon>Palaemonoidea</taxon>
        <taxon>Palaemonidae</taxon>
        <taxon>Macrobrachium</taxon>
    </lineage>
</organism>
<name>A0A4Y5QL98_MACNP</name>
<dbReference type="Pfam" id="PF20638">
    <property type="entry name" value="ATG5_UblA"/>
    <property type="match status" value="1"/>
</dbReference>
<evidence type="ECO:0000256" key="10">
    <source>
        <dbReference type="ARBA" id="ARBA00022990"/>
    </source>
</evidence>
<dbReference type="InterPro" id="IPR048318">
    <property type="entry name" value="ATG5_UblB"/>
</dbReference>
<keyword evidence="5" id="KW-0963">Cytoplasm</keyword>
<dbReference type="GO" id="GO:0043069">
    <property type="term" value="P:negative regulation of programmed cell death"/>
    <property type="evidence" value="ECO:0007669"/>
    <property type="project" value="UniProtKB-ARBA"/>
</dbReference>
<dbReference type="GO" id="GO:0005776">
    <property type="term" value="C:autophagosome"/>
    <property type="evidence" value="ECO:0007669"/>
    <property type="project" value="TreeGrafter"/>
</dbReference>
<dbReference type="EMBL" id="MK296401">
    <property type="protein sequence ID" value="QCX35198.1"/>
    <property type="molecule type" value="mRNA"/>
</dbReference>
<evidence type="ECO:0000256" key="4">
    <source>
        <dbReference type="ARBA" id="ARBA00015616"/>
    </source>
</evidence>
<dbReference type="GO" id="GO:0061908">
    <property type="term" value="C:phagophore"/>
    <property type="evidence" value="ECO:0007669"/>
    <property type="project" value="TreeGrafter"/>
</dbReference>
<feature type="domain" description="Autophagy protein ATG5 UblA" evidence="18">
    <location>
        <begin position="11"/>
        <end position="106"/>
    </location>
</feature>
<evidence type="ECO:0000256" key="12">
    <source>
        <dbReference type="ARBA" id="ARBA00023136"/>
    </source>
</evidence>
<feature type="domain" description="Autophagy protein ATG5 UblB" evidence="16">
    <location>
        <begin position="185"/>
        <end position="262"/>
    </location>
</feature>
<dbReference type="GO" id="GO:0006995">
    <property type="term" value="P:cellular response to nitrogen starvation"/>
    <property type="evidence" value="ECO:0007669"/>
    <property type="project" value="TreeGrafter"/>
</dbReference>
<comment type="subunit">
    <text evidence="15">Conjugated with ATG12.</text>
</comment>
<evidence type="ECO:0000256" key="14">
    <source>
        <dbReference type="ARBA" id="ARBA00093583"/>
    </source>
</evidence>
<dbReference type="GO" id="GO:0019776">
    <property type="term" value="F:Atg8-family ligase activity"/>
    <property type="evidence" value="ECO:0007669"/>
    <property type="project" value="TreeGrafter"/>
</dbReference>
<evidence type="ECO:0000256" key="9">
    <source>
        <dbReference type="ARBA" id="ARBA00022859"/>
    </source>
</evidence>
<dbReference type="GO" id="GO:0000422">
    <property type="term" value="P:autophagy of mitochondrion"/>
    <property type="evidence" value="ECO:0007669"/>
    <property type="project" value="TreeGrafter"/>
</dbReference>
<dbReference type="GO" id="GO:0002376">
    <property type="term" value="P:immune system process"/>
    <property type="evidence" value="ECO:0007669"/>
    <property type="project" value="UniProtKB-KW"/>
</dbReference>
<evidence type="ECO:0000256" key="6">
    <source>
        <dbReference type="ARBA" id="ARBA00022499"/>
    </source>
</evidence>
<dbReference type="GO" id="GO:0034045">
    <property type="term" value="C:phagophore assembly site membrane"/>
    <property type="evidence" value="ECO:0007669"/>
    <property type="project" value="UniProtKB-SubCell"/>
</dbReference>
<dbReference type="FunFam" id="3.10.20.620:FF:000001">
    <property type="entry name" value="Autophagy related 5"/>
    <property type="match status" value="1"/>
</dbReference>
<keyword evidence="6 15" id="KW-1017">Isopeptide bond</keyword>
<comment type="subunit">
    <text evidence="14">Forms a conjugate with ATG12. Part of the minor complex composed of 4 sets of ATG12-ATG5 and ATG16L1 (400 kDa); this complex interacts with ATG3 leading to disruption of ATG7 interaction and promotion of ATG8-like proteins lipidation. Forms an 800-kDa complex composed of ATG12-ATG5 and ATG16L2. The ATG12-ATG5 conjugate interacts with RAB33A; this interaction is bridged by ATG16L1 and promotes ATG12-ATG5-ATG16L1 complex recruitment to phagophores. Interacts with TECPR1; the interaction is direct and does not take place when ATG16L1 is associated with the ATG5-ATG12 conjugate. Interacts with DHX58/RIG-1, IFIH1/MDA5 and MAVS/IPS-1 in monomeric form as well as in ATG12-ATG5 conjugate form. The interaction with MAVS is further enhanced upon vesicular stomatitis virus (VSV) infection. Interacts with ATG3. Interacts with ATG7 and ATG10. Interacts with FADD. Interacts with Bassoon/BSN; this interaction is important for the regulation of presynaptic autophagy. Interacts with ATG16L2.</text>
</comment>
<proteinExistence type="evidence at transcript level"/>
<evidence type="ECO:0000256" key="7">
    <source>
        <dbReference type="ARBA" id="ARBA00022703"/>
    </source>
</evidence>
<dbReference type="Gene3D" id="3.10.20.90">
    <property type="entry name" value="Phosphatidylinositol 3-kinase Catalytic Subunit, Chain A, domain 1"/>
    <property type="match status" value="1"/>
</dbReference>
<evidence type="ECO:0000256" key="3">
    <source>
        <dbReference type="ARBA" id="ARBA00006910"/>
    </source>
</evidence>
<evidence type="ECO:0000259" key="17">
    <source>
        <dbReference type="Pfam" id="PF20637"/>
    </source>
</evidence>
<dbReference type="GO" id="GO:0034274">
    <property type="term" value="C:Atg12-Atg5-Atg16 complex"/>
    <property type="evidence" value="ECO:0007669"/>
    <property type="project" value="TreeGrafter"/>
</dbReference>
<keyword evidence="7" id="KW-0053">Apoptosis</keyword>
<dbReference type="FunFam" id="1.10.246.190:FF:000001">
    <property type="entry name" value="Autophagy related 5"/>
    <property type="match status" value="1"/>
</dbReference>
<dbReference type="GO" id="GO:0006915">
    <property type="term" value="P:apoptotic process"/>
    <property type="evidence" value="ECO:0007669"/>
    <property type="project" value="UniProtKB-KW"/>
</dbReference>
<dbReference type="GO" id="GO:0034727">
    <property type="term" value="P:piecemeal microautophagy of the nucleus"/>
    <property type="evidence" value="ECO:0007669"/>
    <property type="project" value="TreeGrafter"/>
</dbReference>
<comment type="function">
    <text evidence="13">May play an important role in the apoptotic process, possibly within the modified cytoskeleton. Its expression is a relatively late event in the apoptotic process, occurring downstream of caspase activity. Plays a crucial role in IFN-gamma-induced autophagic cell death by interacting with FADD.</text>
</comment>
<dbReference type="InterPro" id="IPR048940">
    <property type="entry name" value="ATG5_HBR"/>
</dbReference>
<reference evidence="19" key="1">
    <citation type="journal article" date="2019" name="Int. J. Mol. Sci.">
        <title>Identification and Characterization of Four Autophagy-Related Genes That Are Expressed in Response to Hypoxia in the Brain of the Oriental River Prawn (Macrobrachium nipponense).</title>
        <authorList>
            <person name="Sun S."/>
            <person name="Wu Y."/>
            <person name="Fu H."/>
            <person name="Ge X."/>
            <person name="You H."/>
            <person name="Wu X."/>
        </authorList>
    </citation>
    <scope>NUCLEOTIDE SEQUENCE</scope>
</reference>
<dbReference type="PANTHER" id="PTHR13040:SF2">
    <property type="entry name" value="AUTOPHAGY PROTEIN 5"/>
    <property type="match status" value="1"/>
</dbReference>
<accession>A0A4Y5QL98</accession>
<dbReference type="PANTHER" id="PTHR13040">
    <property type="entry name" value="AUTOPHAGY PROTEIN 5"/>
    <property type="match status" value="1"/>
</dbReference>
<evidence type="ECO:0000256" key="1">
    <source>
        <dbReference type="ARBA" id="ARBA00004496"/>
    </source>
</evidence>
<evidence type="ECO:0000259" key="18">
    <source>
        <dbReference type="Pfam" id="PF20638"/>
    </source>
</evidence>
<evidence type="ECO:0000256" key="15">
    <source>
        <dbReference type="RuleBase" id="RU361202"/>
    </source>
</evidence>